<keyword evidence="4" id="KW-1185">Reference proteome</keyword>
<dbReference type="Pfam" id="PF13185">
    <property type="entry name" value="GAF_2"/>
    <property type="match status" value="1"/>
</dbReference>
<comment type="similarity">
    <text evidence="1">Belongs to the free Met sulfoxide reductase family.</text>
</comment>
<dbReference type="PANTHER" id="PTHR21021:SF15">
    <property type="entry name" value="FREE METHIONINE-R-SULFOXIDE REDUCTASE"/>
    <property type="match status" value="1"/>
</dbReference>
<dbReference type="SUPFAM" id="SSF55781">
    <property type="entry name" value="GAF domain-like"/>
    <property type="match status" value="1"/>
</dbReference>
<evidence type="ECO:0000313" key="4">
    <source>
        <dbReference type="Proteomes" id="UP000247612"/>
    </source>
</evidence>
<dbReference type="STRING" id="1034346.GCA_000313565_00602"/>
<feature type="domain" description="GAF" evidence="2">
    <location>
        <begin position="41"/>
        <end position="146"/>
    </location>
</feature>
<dbReference type="GeneID" id="94440086"/>
<evidence type="ECO:0000313" key="3">
    <source>
        <dbReference type="EMBL" id="PXX79538.1"/>
    </source>
</evidence>
<dbReference type="PANTHER" id="PTHR21021">
    <property type="entry name" value="GAF/PUTATIVE CYTOSKELETAL PROTEIN"/>
    <property type="match status" value="1"/>
</dbReference>
<comment type="caution">
    <text evidence="3">The sequence shown here is derived from an EMBL/GenBank/DDBJ whole genome shotgun (WGS) entry which is preliminary data.</text>
</comment>
<protein>
    <submittedName>
        <fullName evidence="3">GAF domain-containing protein</fullName>
    </submittedName>
</protein>
<dbReference type="InterPro" id="IPR029016">
    <property type="entry name" value="GAF-like_dom_sf"/>
</dbReference>
<dbReference type="RefSeq" id="WP_022936908.1">
    <property type="nucleotide sequence ID" value="NZ_CABKRQ010000002.1"/>
</dbReference>
<dbReference type="FunFam" id="3.30.450.40:FF:000008">
    <property type="entry name" value="GAF domain-containing proteins"/>
    <property type="match status" value="1"/>
</dbReference>
<dbReference type="AlphaFoldDB" id="A0A318KRV6"/>
<evidence type="ECO:0000256" key="1">
    <source>
        <dbReference type="ARBA" id="ARBA00038454"/>
    </source>
</evidence>
<dbReference type="InterPro" id="IPR051330">
    <property type="entry name" value="Phosphatase_reg/MetRdx"/>
</dbReference>
<organism evidence="3 4">
    <name type="scientific">Dielma fastidiosa</name>
    <dbReference type="NCBI Taxonomy" id="1034346"/>
    <lineage>
        <taxon>Bacteria</taxon>
        <taxon>Bacillati</taxon>
        <taxon>Bacillota</taxon>
        <taxon>Erysipelotrichia</taxon>
        <taxon>Erysipelotrichales</taxon>
        <taxon>Erysipelotrichaceae</taxon>
        <taxon>Dielma</taxon>
    </lineage>
</organism>
<reference evidence="3 4" key="1">
    <citation type="submission" date="2018-05" db="EMBL/GenBank/DDBJ databases">
        <title>Genomic Encyclopedia of Type Strains, Phase IV (KMG-IV): sequencing the most valuable type-strain genomes for metagenomic binning, comparative biology and taxonomic classification.</title>
        <authorList>
            <person name="Goeker M."/>
        </authorList>
    </citation>
    <scope>NUCLEOTIDE SEQUENCE [LARGE SCALE GENOMIC DNA]</scope>
    <source>
        <strain evidence="3 4">JC118</strain>
    </source>
</reference>
<dbReference type="Proteomes" id="UP000247612">
    <property type="component" value="Unassembled WGS sequence"/>
</dbReference>
<dbReference type="Gene3D" id="3.30.450.40">
    <property type="match status" value="1"/>
</dbReference>
<dbReference type="GO" id="GO:0005829">
    <property type="term" value="C:cytosol"/>
    <property type="evidence" value="ECO:0007669"/>
    <property type="project" value="TreeGrafter"/>
</dbReference>
<gene>
    <name evidence="3" type="ORF">DES51_1058</name>
</gene>
<name>A0A318KRV6_9FIRM</name>
<accession>A0A318KRV6</accession>
<evidence type="ECO:0000259" key="2">
    <source>
        <dbReference type="Pfam" id="PF13185"/>
    </source>
</evidence>
<dbReference type="GO" id="GO:0033745">
    <property type="term" value="F:L-methionine-(R)-S-oxide reductase activity"/>
    <property type="evidence" value="ECO:0007669"/>
    <property type="project" value="TreeGrafter"/>
</dbReference>
<dbReference type="InterPro" id="IPR000614">
    <property type="entry name" value="FRMsr_CS"/>
</dbReference>
<dbReference type="EMBL" id="QJKH01000005">
    <property type="protein sequence ID" value="PXX79538.1"/>
    <property type="molecule type" value="Genomic_DNA"/>
</dbReference>
<proteinExistence type="inferred from homology"/>
<dbReference type="PROSITE" id="PS01320">
    <property type="entry name" value="UPF0067"/>
    <property type="match status" value="1"/>
</dbReference>
<sequence>MKETFYHELAMQLRALIEDESDKLAVLSNASACLNDALTDINWVGFYLYKNGELVLGPFQGKVACTHIPLGKGVCGTAALSGHIQRVADVHQFQGHIACDSASNSEIVVPLIKNQLLMGVLDIDSASLNRFDESDEKGLKQIAEIITEFGF</sequence>
<dbReference type="InterPro" id="IPR003018">
    <property type="entry name" value="GAF"/>
</dbReference>
<dbReference type="OrthoDB" id="9796252at2"/>